<accession>A0A1V9G2G6</accession>
<feature type="transmembrane region" description="Helical" evidence="1">
    <location>
        <begin position="67"/>
        <end position="85"/>
    </location>
</feature>
<evidence type="ECO:0000313" key="3">
    <source>
        <dbReference type="Proteomes" id="UP000192796"/>
    </source>
</evidence>
<proteinExistence type="predicted"/>
<dbReference type="Proteomes" id="UP000192796">
    <property type="component" value="Unassembled WGS sequence"/>
</dbReference>
<organism evidence="2 3">
    <name type="scientific">Niastella vici</name>
    <dbReference type="NCBI Taxonomy" id="1703345"/>
    <lineage>
        <taxon>Bacteria</taxon>
        <taxon>Pseudomonadati</taxon>
        <taxon>Bacteroidota</taxon>
        <taxon>Chitinophagia</taxon>
        <taxon>Chitinophagales</taxon>
        <taxon>Chitinophagaceae</taxon>
        <taxon>Niastella</taxon>
    </lineage>
</organism>
<keyword evidence="1" id="KW-1133">Transmembrane helix</keyword>
<feature type="transmembrane region" description="Helical" evidence="1">
    <location>
        <begin position="128"/>
        <end position="151"/>
    </location>
</feature>
<feature type="transmembrane region" description="Helical" evidence="1">
    <location>
        <begin position="97"/>
        <end position="116"/>
    </location>
</feature>
<protein>
    <submittedName>
        <fullName evidence="2">Uncharacterized protein</fullName>
    </submittedName>
</protein>
<comment type="caution">
    <text evidence="2">The sequence shown here is derived from an EMBL/GenBank/DDBJ whole genome shotgun (WGS) entry which is preliminary data.</text>
</comment>
<keyword evidence="1" id="KW-0812">Transmembrane</keyword>
<gene>
    <name evidence="2" type="ORF">A3860_18560</name>
</gene>
<name>A0A1V9G2G6_9BACT</name>
<sequence>MIMNKYWWRAYKDVLSCMGKAMLWFLLNMIFVSAPFWIIGILTAFAFNEKTKAIIDEEFSKLLKDCTISFVLCAIIGAIMVDFIFSKAIIGKKLSFIIAWFTFLPLLIVTIPYSFLMCDKSSNNDFHTLMSFQFGMIGYTFIYCTLVKTILFRREVK</sequence>
<evidence type="ECO:0000256" key="1">
    <source>
        <dbReference type="SAM" id="Phobius"/>
    </source>
</evidence>
<keyword evidence="1" id="KW-0472">Membrane</keyword>
<keyword evidence="3" id="KW-1185">Reference proteome</keyword>
<evidence type="ECO:0000313" key="2">
    <source>
        <dbReference type="EMBL" id="OQP64762.1"/>
    </source>
</evidence>
<reference evidence="2 3" key="1">
    <citation type="submission" date="2016-03" db="EMBL/GenBank/DDBJ databases">
        <title>Niastella vici sp. nov., isolated from farmland soil.</title>
        <authorList>
            <person name="Chen L."/>
            <person name="Wang D."/>
            <person name="Yang S."/>
            <person name="Wang G."/>
        </authorList>
    </citation>
    <scope>NUCLEOTIDE SEQUENCE [LARGE SCALE GENOMIC DNA]</scope>
    <source>
        <strain evidence="2 3">DJ57</strain>
    </source>
</reference>
<feature type="transmembrane region" description="Helical" evidence="1">
    <location>
        <begin position="21"/>
        <end position="47"/>
    </location>
</feature>
<dbReference type="AlphaFoldDB" id="A0A1V9G2G6"/>
<dbReference type="EMBL" id="LVYD01000041">
    <property type="protein sequence ID" value="OQP64762.1"/>
    <property type="molecule type" value="Genomic_DNA"/>
</dbReference>